<dbReference type="RefSeq" id="WP_127189561.1">
    <property type="nucleotide sequence ID" value="NZ_RZNJ01000006.1"/>
</dbReference>
<evidence type="ECO:0000256" key="2">
    <source>
        <dbReference type="SAM" id="Phobius"/>
    </source>
</evidence>
<proteinExistence type="predicted"/>
<feature type="transmembrane region" description="Helical" evidence="2">
    <location>
        <begin position="20"/>
        <end position="39"/>
    </location>
</feature>
<evidence type="ECO:0000313" key="3">
    <source>
        <dbReference type="EMBL" id="RUT28837.1"/>
    </source>
</evidence>
<keyword evidence="2" id="KW-0812">Transmembrane</keyword>
<dbReference type="Proteomes" id="UP000281547">
    <property type="component" value="Unassembled WGS sequence"/>
</dbReference>
<reference evidence="3 4" key="1">
    <citation type="journal article" date="2016" name="Int. J. Syst. Evol. Microbiol.">
        <title>Arsenicitalea aurantiaca gen. nov., sp. nov., a new member of the family Hyphomicrobiaceae, isolated from high-arsenic sediment.</title>
        <authorList>
            <person name="Mu Y."/>
            <person name="Zhou L."/>
            <person name="Zeng X.C."/>
            <person name="Liu L."/>
            <person name="Pan Y."/>
            <person name="Chen X."/>
            <person name="Wang J."/>
            <person name="Li S."/>
            <person name="Li W.J."/>
            <person name="Wang Y."/>
        </authorList>
    </citation>
    <scope>NUCLEOTIDE SEQUENCE [LARGE SCALE GENOMIC DNA]</scope>
    <source>
        <strain evidence="3 4">42-50</strain>
    </source>
</reference>
<feature type="region of interest" description="Disordered" evidence="1">
    <location>
        <begin position="45"/>
        <end position="109"/>
    </location>
</feature>
<accession>A0A433X444</accession>
<keyword evidence="4" id="KW-1185">Reference proteome</keyword>
<comment type="caution">
    <text evidence="3">The sequence shown here is derived from an EMBL/GenBank/DDBJ whole genome shotgun (WGS) entry which is preliminary data.</text>
</comment>
<dbReference type="EMBL" id="RZNJ01000006">
    <property type="protein sequence ID" value="RUT28837.1"/>
    <property type="molecule type" value="Genomic_DNA"/>
</dbReference>
<dbReference type="InterPro" id="IPR006311">
    <property type="entry name" value="TAT_signal"/>
</dbReference>
<gene>
    <name evidence="3" type="ORF">EMQ25_15725</name>
</gene>
<sequence>MTDGINDNGNGNRIGRRQMLARLGLAAGAAYMAPVMLSLSQARASGGSYSAPSAASFSAPSRGSSARSGGSRRGGSFSAPSAASRPGRRPMMTDAEWRRHMRRIFGGSR</sequence>
<feature type="compositionally biased region" description="Low complexity" evidence="1">
    <location>
        <begin position="45"/>
        <end position="85"/>
    </location>
</feature>
<dbReference type="AlphaFoldDB" id="A0A433X444"/>
<keyword evidence="2" id="KW-0472">Membrane</keyword>
<protein>
    <submittedName>
        <fullName evidence="3">Uncharacterized protein</fullName>
    </submittedName>
</protein>
<name>A0A433X444_9HYPH</name>
<evidence type="ECO:0000256" key="1">
    <source>
        <dbReference type="SAM" id="MobiDB-lite"/>
    </source>
</evidence>
<evidence type="ECO:0000313" key="4">
    <source>
        <dbReference type="Proteomes" id="UP000281547"/>
    </source>
</evidence>
<organism evidence="3 4">
    <name type="scientific">Arsenicitalea aurantiaca</name>
    <dbReference type="NCBI Taxonomy" id="1783274"/>
    <lineage>
        <taxon>Bacteria</taxon>
        <taxon>Pseudomonadati</taxon>
        <taxon>Pseudomonadota</taxon>
        <taxon>Alphaproteobacteria</taxon>
        <taxon>Hyphomicrobiales</taxon>
        <taxon>Devosiaceae</taxon>
        <taxon>Arsenicitalea</taxon>
    </lineage>
</organism>
<keyword evidence="2" id="KW-1133">Transmembrane helix</keyword>
<dbReference type="PROSITE" id="PS51318">
    <property type="entry name" value="TAT"/>
    <property type="match status" value="1"/>
</dbReference>